<dbReference type="EMBL" id="MZGJ01000018">
    <property type="protein sequence ID" value="OQX50805.1"/>
    <property type="molecule type" value="Genomic_DNA"/>
</dbReference>
<evidence type="ECO:0000256" key="1">
    <source>
        <dbReference type="SAM" id="SignalP"/>
    </source>
</evidence>
<dbReference type="Pfam" id="PF18915">
    <property type="entry name" value="DUF5667"/>
    <property type="match status" value="1"/>
</dbReference>
<evidence type="ECO:0000259" key="2">
    <source>
        <dbReference type="Pfam" id="PF18915"/>
    </source>
</evidence>
<gene>
    <name evidence="3" type="ORF">B5M47_03055</name>
</gene>
<accession>A0A1W9NXA7</accession>
<reference evidence="4" key="1">
    <citation type="submission" date="2017-03" db="EMBL/GenBank/DDBJ databases">
        <title>Novel pathways for hydrocarbon cycling and metabolic interdependencies in hydrothermal sediment communities.</title>
        <authorList>
            <person name="Dombrowski N."/>
            <person name="Seitz K."/>
            <person name="Teske A."/>
            <person name="Baker B."/>
        </authorList>
    </citation>
    <scope>NUCLEOTIDE SEQUENCE [LARGE SCALE GENOMIC DNA]</scope>
</reference>
<sequence>MISSLKRPLSLTLIIYLLVMLTPPPAQAGSGISPKAYFRSLGVKITILPSSPLYGLKTFWENLQLLIAARNPQLRSRLLTKYCSQRLDEIYTLITQDSKTADQTSLFKLLQRYQNQYRTLQLIIGQINVGQDQLGILYQNHLKKRAFLKQISQTQKKLLRSFWVNEISAALSTAQPAKSLHKSKTPANVLGAFNHQGLELYPITKNKSPIPHTLMTP</sequence>
<dbReference type="STRING" id="1968527.B5M47_03055"/>
<evidence type="ECO:0000313" key="4">
    <source>
        <dbReference type="Proteomes" id="UP000192520"/>
    </source>
</evidence>
<organism evidence="3 4">
    <name type="scientific">candidate division CPR3 bacterium 4484_211</name>
    <dbReference type="NCBI Taxonomy" id="1968527"/>
    <lineage>
        <taxon>Bacteria</taxon>
        <taxon>Bacteria division CPR3</taxon>
    </lineage>
</organism>
<keyword evidence="1" id="KW-0732">Signal</keyword>
<proteinExistence type="predicted"/>
<dbReference type="Proteomes" id="UP000192520">
    <property type="component" value="Unassembled WGS sequence"/>
</dbReference>
<evidence type="ECO:0000313" key="3">
    <source>
        <dbReference type="EMBL" id="OQX50805.1"/>
    </source>
</evidence>
<protein>
    <recommendedName>
        <fullName evidence="2">DUF5667 domain-containing protein</fullName>
    </recommendedName>
</protein>
<feature type="chain" id="PRO_5013094613" description="DUF5667 domain-containing protein" evidence="1">
    <location>
        <begin position="29"/>
        <end position="217"/>
    </location>
</feature>
<name>A0A1W9NXA7_UNCC3</name>
<feature type="signal peptide" evidence="1">
    <location>
        <begin position="1"/>
        <end position="28"/>
    </location>
</feature>
<feature type="domain" description="DUF5667" evidence="2">
    <location>
        <begin position="47"/>
        <end position="153"/>
    </location>
</feature>
<dbReference type="AlphaFoldDB" id="A0A1W9NXA7"/>
<comment type="caution">
    <text evidence="3">The sequence shown here is derived from an EMBL/GenBank/DDBJ whole genome shotgun (WGS) entry which is preliminary data.</text>
</comment>
<dbReference type="InterPro" id="IPR043725">
    <property type="entry name" value="DUF5667"/>
</dbReference>